<sequence length="134" mass="14685">GANLCGIQKKDGGIRPIAVGNTLRRLATKVGARNRLQTLGEELRPVQLGVSTSGGCEAAAHAARRYMTDCNHKRVLLKIDMRNAFNTLRRDSFLSVARTRFPGIYKPLWQAYPSPSRLFFGEEGLASEAGIQQG</sequence>
<dbReference type="PROSITE" id="PS50878">
    <property type="entry name" value="RT_POL"/>
    <property type="match status" value="1"/>
</dbReference>
<name>A0A5B2VBQ9_9PSEU</name>
<reference evidence="2 3" key="1">
    <citation type="submission" date="2019-09" db="EMBL/GenBank/DDBJ databases">
        <title>Goodfellowia gen. nov., a new genus of the Pseudonocardineae related to Actinoalloteichus, containing Goodfellowia coeruleoviolacea gen. nov., comb. nov. gen. nov., comb. nov.</title>
        <authorList>
            <person name="Labeda D."/>
        </authorList>
    </citation>
    <scope>NUCLEOTIDE SEQUENCE [LARGE SCALE GENOMIC DNA]</scope>
    <source>
        <strain evidence="2 3">AN110305</strain>
    </source>
</reference>
<evidence type="ECO:0000313" key="2">
    <source>
        <dbReference type="EMBL" id="KAA2236541.1"/>
    </source>
</evidence>
<evidence type="ECO:0000259" key="1">
    <source>
        <dbReference type="PROSITE" id="PS50878"/>
    </source>
</evidence>
<feature type="non-terminal residue" evidence="2">
    <location>
        <position position="134"/>
    </location>
</feature>
<reference evidence="2 3" key="2">
    <citation type="submission" date="2019-09" db="EMBL/GenBank/DDBJ databases">
        <authorList>
            <person name="Jin C."/>
        </authorList>
    </citation>
    <scope>NUCLEOTIDE SEQUENCE [LARGE SCALE GENOMIC DNA]</scope>
    <source>
        <strain evidence="2 3">AN110305</strain>
    </source>
</reference>
<feature type="non-terminal residue" evidence="2">
    <location>
        <position position="1"/>
    </location>
</feature>
<dbReference type="InterPro" id="IPR000477">
    <property type="entry name" value="RT_dom"/>
</dbReference>
<keyword evidence="3" id="KW-1185">Reference proteome</keyword>
<proteinExistence type="predicted"/>
<dbReference type="Proteomes" id="UP000323454">
    <property type="component" value="Unassembled WGS sequence"/>
</dbReference>
<comment type="caution">
    <text evidence="2">The sequence shown here is derived from an EMBL/GenBank/DDBJ whole genome shotgun (WGS) entry which is preliminary data.</text>
</comment>
<evidence type="ECO:0000313" key="3">
    <source>
        <dbReference type="Proteomes" id="UP000323454"/>
    </source>
</evidence>
<feature type="domain" description="Reverse transcriptase" evidence="1">
    <location>
        <begin position="1"/>
        <end position="134"/>
    </location>
</feature>
<dbReference type="AlphaFoldDB" id="A0A5B2VBQ9"/>
<dbReference type="EMBL" id="VUOB01000363">
    <property type="protein sequence ID" value="KAA2236541.1"/>
    <property type="molecule type" value="Genomic_DNA"/>
</dbReference>
<accession>A0A5B2VBQ9</accession>
<protein>
    <recommendedName>
        <fullName evidence="1">Reverse transcriptase domain-containing protein</fullName>
    </recommendedName>
</protein>
<gene>
    <name evidence="2" type="ORF">F0L68_41770</name>
</gene>
<organism evidence="2 3">
    <name type="scientific">Solihabitans fulvus</name>
    <dbReference type="NCBI Taxonomy" id="1892852"/>
    <lineage>
        <taxon>Bacteria</taxon>
        <taxon>Bacillati</taxon>
        <taxon>Actinomycetota</taxon>
        <taxon>Actinomycetes</taxon>
        <taxon>Pseudonocardiales</taxon>
        <taxon>Pseudonocardiaceae</taxon>
        <taxon>Solihabitans</taxon>
    </lineage>
</organism>